<evidence type="ECO:0000256" key="1">
    <source>
        <dbReference type="SAM" id="Phobius"/>
    </source>
</evidence>
<organism evidence="2 3">
    <name type="scientific">Faecalispora sporosphaeroides</name>
    <dbReference type="NCBI Taxonomy" id="1549"/>
    <lineage>
        <taxon>Bacteria</taxon>
        <taxon>Bacillati</taxon>
        <taxon>Bacillota</taxon>
        <taxon>Clostridia</taxon>
        <taxon>Eubacteriales</taxon>
        <taxon>Oscillospiraceae</taxon>
        <taxon>Faecalispora</taxon>
    </lineage>
</organism>
<comment type="caution">
    <text evidence="2">The sequence shown here is derived from an EMBL/GenBank/DDBJ whole genome shotgun (WGS) entry which is preliminary data.</text>
</comment>
<keyword evidence="1" id="KW-1133">Transmembrane helix</keyword>
<dbReference type="Proteomes" id="UP000754750">
    <property type="component" value="Unassembled WGS sequence"/>
</dbReference>
<evidence type="ECO:0000313" key="3">
    <source>
        <dbReference type="Proteomes" id="UP000754750"/>
    </source>
</evidence>
<reference evidence="2" key="1">
    <citation type="submission" date="2019-04" db="EMBL/GenBank/DDBJ databases">
        <title>Evolution of Biomass-Degrading Anaerobic Consortia Revealed by Metagenomics.</title>
        <authorList>
            <person name="Peng X."/>
        </authorList>
    </citation>
    <scope>NUCLEOTIDE SEQUENCE</scope>
    <source>
        <strain evidence="2">SIG551</strain>
    </source>
</reference>
<proteinExistence type="predicted"/>
<feature type="transmembrane region" description="Helical" evidence="1">
    <location>
        <begin position="39"/>
        <end position="58"/>
    </location>
</feature>
<dbReference type="RefSeq" id="WP_020072594.1">
    <property type="nucleotide sequence ID" value="NZ_SVNY01000003.1"/>
</dbReference>
<dbReference type="EMBL" id="SVNY01000003">
    <property type="protein sequence ID" value="MBE6833454.1"/>
    <property type="molecule type" value="Genomic_DNA"/>
</dbReference>
<name>A0A928KXI4_9FIRM</name>
<evidence type="ECO:0000313" key="2">
    <source>
        <dbReference type="EMBL" id="MBE6833454.1"/>
    </source>
</evidence>
<gene>
    <name evidence="2" type="ORF">E7512_07730</name>
</gene>
<keyword evidence="1" id="KW-0472">Membrane</keyword>
<keyword evidence="1" id="KW-0812">Transmembrane</keyword>
<protein>
    <submittedName>
        <fullName evidence="2">Uncharacterized protein</fullName>
    </submittedName>
</protein>
<sequence>MKYKSKHNWFSRTILILCIVALLIRQSKSYYPLWCPIRYWFELADIALFFLLLVYFLYDWGRMRRYYQNEGAEAPRQIRRRQMLWYTLALV</sequence>
<accession>A0A928KXI4</accession>
<dbReference type="AlphaFoldDB" id="A0A928KXI4"/>